<protein>
    <submittedName>
        <fullName evidence="1">Uncharacterized protein</fullName>
    </submittedName>
</protein>
<dbReference type="Proteomes" id="UP001203338">
    <property type="component" value="Unassembled WGS sequence"/>
</dbReference>
<keyword evidence="2" id="KW-1185">Reference proteome</keyword>
<proteinExistence type="predicted"/>
<evidence type="ECO:0000313" key="2">
    <source>
        <dbReference type="Proteomes" id="UP001203338"/>
    </source>
</evidence>
<name>A0ABT0PCI7_9GAMM</name>
<gene>
    <name evidence="1" type="ORF">M3P05_03640</name>
</gene>
<accession>A0ABT0PCI7</accession>
<dbReference type="RefSeq" id="WP_249697864.1">
    <property type="nucleotide sequence ID" value="NZ_JAMFLX010000003.1"/>
</dbReference>
<evidence type="ECO:0000313" key="1">
    <source>
        <dbReference type="EMBL" id="MCL6269035.1"/>
    </source>
</evidence>
<comment type="caution">
    <text evidence="1">The sequence shown here is derived from an EMBL/GenBank/DDBJ whole genome shotgun (WGS) entry which is preliminary data.</text>
</comment>
<dbReference type="EMBL" id="JAMFLX010000003">
    <property type="protein sequence ID" value="MCL6269035.1"/>
    <property type="molecule type" value="Genomic_DNA"/>
</dbReference>
<organism evidence="1 2">
    <name type="scientific">Parendozoicomonas callyspongiae</name>
    <dbReference type="NCBI Taxonomy" id="2942213"/>
    <lineage>
        <taxon>Bacteria</taxon>
        <taxon>Pseudomonadati</taxon>
        <taxon>Pseudomonadota</taxon>
        <taxon>Gammaproteobacteria</taxon>
        <taxon>Oceanospirillales</taxon>
        <taxon>Endozoicomonadaceae</taxon>
        <taxon>Parendozoicomonas</taxon>
    </lineage>
</organism>
<sequence length="338" mass="38182">MSTDEQDKKLLIKGSGEKKIGSSIYADADSIEAELYGHRDDNKIVVIYPKDNFSVVIEAVGGESFGFDFVVDILERDTIEKIPKSAELLLSFLVSGYALHDFSKTERVGGVLKILPLELKSRVDRSTLVDLEFHPKKIIANAIYIRDNSCWSHGLVSLLLVSRFCNDRKNQETFTDKFVGTMASLFGFGGFVSSCPDEEEDKDELKKAVSCREFERKRLPPSVPVKSKKIKEVKEDLEPRGFNIRKRKGEGIFNETAITKIRKYSISPNYGFCRLGGVNDIALVLNEKFRTIEISEDDRAKLEQDLPPIMTEDEIRQKYDFSFGSGEEVLVGGKQQKK</sequence>
<reference evidence="1 2" key="1">
    <citation type="submission" date="2022-05" db="EMBL/GenBank/DDBJ databases">
        <authorList>
            <person name="Park J.-S."/>
        </authorList>
    </citation>
    <scope>NUCLEOTIDE SEQUENCE [LARGE SCALE GENOMIC DNA]</scope>
    <source>
        <strain evidence="1 2">2012CJ34-2</strain>
    </source>
</reference>